<accession>A0A151Z2V2</accession>
<comment type="caution">
    <text evidence="6">The sequence shown here is derived from an EMBL/GenBank/DDBJ whole genome shotgun (WGS) entry which is preliminary data.</text>
</comment>
<dbReference type="InterPro" id="IPR003653">
    <property type="entry name" value="Peptidase_C48_C"/>
</dbReference>
<dbReference type="PROSITE" id="PS50600">
    <property type="entry name" value="ULP_PROTEASE"/>
    <property type="match status" value="1"/>
</dbReference>
<dbReference type="OMA" id="RENDNPI"/>
<evidence type="ECO:0000256" key="2">
    <source>
        <dbReference type="ARBA" id="ARBA00022670"/>
    </source>
</evidence>
<dbReference type="Pfam" id="PF02902">
    <property type="entry name" value="Peptidase_C48"/>
    <property type="match status" value="1"/>
</dbReference>
<dbReference type="InParanoid" id="A0A151Z2V2"/>
<feature type="domain" description="Ubiquitin-like protease family profile" evidence="5">
    <location>
        <begin position="346"/>
        <end position="533"/>
    </location>
</feature>
<dbReference type="Gene3D" id="3.30.310.130">
    <property type="entry name" value="Ubiquitin-related"/>
    <property type="match status" value="1"/>
</dbReference>
<sequence>MNRKRKLTKLDREKEDDDEYSKSLKLDGSVSMENEKMDTEEIRINGSTSNRKLQDNMDRVSVFVEDLKNINTITPVENEKNEDEDIQVILEEGTEENPLSLSSDEDEDYQDKPFGDIHNSAISENSEVDKNKIELHPKTFQCGNYPDVILDQNQPIQFKENEIVCTLPYISILPSYSSSKKYSTVTITIANKQITSFQVTSFKTSVTISCIAKEFTFTKDWLSKPKPMINYEQAIPNEIVLKNISREEFILMKPYIELQSPWIKMMMEIVETSQSEKVIAEYPHFSTYSIKENNKKQTNNKNNNNNNNCTDNDNNDSNSNSEINNNNENRKQIQHNGKPFNPHDIVKITANDLKRLEPKQYLNDSIIDFYLRYIMDYFVKPEDKEKIYFYNTFFYKILTLKSVPDAYHRIAKWTKDIDIFSFDFLFIPICENFHWTLCIISFAYQDFDTATSSNRPTFIYLDSLDSQRSAVITKKIRQYLSLEWKNKKSIPSNGLIPEKQFNNKNLPIKRGRVPKQDNLCDCGVFLLHYAELFCRAPEKNFDEPLKKPDWFKNQDINDKREIIKTIIKRLALEQSDHTEDADYDDKTISTTTTTTTISLNPKEESSSSEYENEVENTDDSQQKGPVQKKEDEKNKEDGDNSVVQKEEALVNISSEEKKMEENINNEELKGKDGDVVLPEIEKEKITEDKCEINSIVEDKLPTLESSSNNTISPPNNEIRENDNPISTVMENKHSIKTISSSGVIDGI</sequence>
<dbReference type="InterPro" id="IPR038765">
    <property type="entry name" value="Papain-like_cys_pep_sf"/>
</dbReference>
<feature type="compositionally biased region" description="Low complexity" evidence="4">
    <location>
        <begin position="296"/>
        <end position="327"/>
    </location>
</feature>
<dbReference type="PANTHER" id="PTHR47764">
    <property type="entry name" value="UBIQUITIN-LIKE-SPECIFIC PROTEASE 2B-RELATED"/>
    <property type="match status" value="1"/>
</dbReference>
<dbReference type="PANTHER" id="PTHR47764:SF2">
    <property type="entry name" value="UBIQUITIN-LIKE PROTEASE FAMILY PROFILE DOMAIN-CONTAINING PROTEIN"/>
    <property type="match status" value="1"/>
</dbReference>
<dbReference type="GO" id="GO:0008234">
    <property type="term" value="F:cysteine-type peptidase activity"/>
    <property type="evidence" value="ECO:0007669"/>
    <property type="project" value="InterPro"/>
</dbReference>
<evidence type="ECO:0000313" key="7">
    <source>
        <dbReference type="Proteomes" id="UP000076078"/>
    </source>
</evidence>
<feature type="compositionally biased region" description="Basic and acidic residues" evidence="4">
    <location>
        <begin position="627"/>
        <end position="652"/>
    </location>
</feature>
<keyword evidence="3" id="KW-0378">Hydrolase</keyword>
<evidence type="ECO:0000259" key="5">
    <source>
        <dbReference type="PROSITE" id="PS50600"/>
    </source>
</evidence>
<dbReference type="SUPFAM" id="SSF54001">
    <property type="entry name" value="Cysteine proteinases"/>
    <property type="match status" value="1"/>
</dbReference>
<dbReference type="OrthoDB" id="442460at2759"/>
<keyword evidence="7" id="KW-1185">Reference proteome</keyword>
<dbReference type="Gene3D" id="1.10.418.20">
    <property type="match status" value="1"/>
</dbReference>
<dbReference type="STRING" id="361077.A0A151Z2V2"/>
<feature type="region of interest" description="Disordered" evidence="4">
    <location>
        <begin position="592"/>
        <end position="652"/>
    </location>
</feature>
<comment type="similarity">
    <text evidence="1">Belongs to the peptidase C48 family.</text>
</comment>
<proteinExistence type="inferred from homology"/>
<keyword evidence="2" id="KW-0645">Protease</keyword>
<evidence type="ECO:0000256" key="1">
    <source>
        <dbReference type="ARBA" id="ARBA00005234"/>
    </source>
</evidence>
<dbReference type="GO" id="GO:0006508">
    <property type="term" value="P:proteolysis"/>
    <property type="evidence" value="ECO:0007669"/>
    <property type="project" value="UniProtKB-KW"/>
</dbReference>
<evidence type="ECO:0000313" key="6">
    <source>
        <dbReference type="EMBL" id="KYQ88279.1"/>
    </source>
</evidence>
<feature type="compositionally biased region" description="Low complexity" evidence="4">
    <location>
        <begin position="704"/>
        <end position="716"/>
    </location>
</feature>
<dbReference type="AlphaFoldDB" id="A0A151Z2V2"/>
<dbReference type="Proteomes" id="UP000076078">
    <property type="component" value="Unassembled WGS sequence"/>
</dbReference>
<evidence type="ECO:0000256" key="3">
    <source>
        <dbReference type="ARBA" id="ARBA00022801"/>
    </source>
</evidence>
<reference evidence="6 7" key="1">
    <citation type="submission" date="2015-12" db="EMBL/GenBank/DDBJ databases">
        <title>Dictyostelia acquired genes for synthesis and detection of signals that induce cell-type specialization by lateral gene transfer from prokaryotes.</title>
        <authorList>
            <person name="Gloeckner G."/>
            <person name="Schaap P."/>
        </authorList>
    </citation>
    <scope>NUCLEOTIDE SEQUENCE [LARGE SCALE GENOMIC DNA]</scope>
    <source>
        <strain evidence="6 7">TK</strain>
    </source>
</reference>
<evidence type="ECO:0000256" key="4">
    <source>
        <dbReference type="SAM" id="MobiDB-lite"/>
    </source>
</evidence>
<gene>
    <name evidence="6" type="ORF">DLAC_10970</name>
</gene>
<feature type="region of interest" description="Disordered" evidence="4">
    <location>
        <begin position="1"/>
        <end position="36"/>
    </location>
</feature>
<name>A0A151Z2V2_TIELA</name>
<organism evidence="6 7">
    <name type="scientific">Tieghemostelium lacteum</name>
    <name type="common">Slime mold</name>
    <name type="synonym">Dictyostelium lacteum</name>
    <dbReference type="NCBI Taxonomy" id="361077"/>
    <lineage>
        <taxon>Eukaryota</taxon>
        <taxon>Amoebozoa</taxon>
        <taxon>Evosea</taxon>
        <taxon>Eumycetozoa</taxon>
        <taxon>Dictyostelia</taxon>
        <taxon>Dictyosteliales</taxon>
        <taxon>Raperosteliaceae</taxon>
        <taxon>Tieghemostelium</taxon>
    </lineage>
</organism>
<protein>
    <recommendedName>
        <fullName evidence="5">Ubiquitin-like protease family profile domain-containing protein</fullName>
    </recommendedName>
</protein>
<feature type="region of interest" description="Disordered" evidence="4">
    <location>
        <begin position="701"/>
        <end position="723"/>
    </location>
</feature>
<feature type="region of interest" description="Disordered" evidence="4">
    <location>
        <begin position="291"/>
        <end position="342"/>
    </location>
</feature>
<dbReference type="EMBL" id="LODT01000051">
    <property type="protein sequence ID" value="KYQ88279.1"/>
    <property type="molecule type" value="Genomic_DNA"/>
</dbReference>